<sequence>MCNSIGLLMSCCKNGLKYEFIQHKQVVEWEFSFITLFNIFLTFSPDKSTLNILAGIMGSVFLPANSAHSVLRRLRRANSLLEEMKLGNIQRECREEVCTYEEAREAFENDEKT</sequence>
<protein>
    <recommendedName>
        <fullName evidence="2">Gla domain-containing protein</fullName>
    </recommendedName>
</protein>
<dbReference type="SUPFAM" id="SSF57630">
    <property type="entry name" value="GLA-domain"/>
    <property type="match status" value="1"/>
</dbReference>
<dbReference type="InterPro" id="IPR050442">
    <property type="entry name" value="Peptidase_S1_coag_factors"/>
</dbReference>
<evidence type="ECO:0000259" key="2">
    <source>
        <dbReference type="PROSITE" id="PS50998"/>
    </source>
</evidence>
<dbReference type="InterPro" id="IPR000294">
    <property type="entry name" value="GLA_domain"/>
</dbReference>
<name>A0ABU7DF60_9TELE</name>
<dbReference type="PANTHER" id="PTHR24278:SF37">
    <property type="entry name" value="TRANSMEMBRANE GAMMA-CARBOXYGLUTAMIC ACID PROTEIN 1"/>
    <property type="match status" value="1"/>
</dbReference>
<keyword evidence="1" id="KW-1015">Disulfide bond</keyword>
<reference evidence="3 4" key="1">
    <citation type="submission" date="2021-06" db="EMBL/GenBank/DDBJ databases">
        <authorList>
            <person name="Palmer J.M."/>
        </authorList>
    </citation>
    <scope>NUCLEOTIDE SEQUENCE [LARGE SCALE GENOMIC DNA]</scope>
    <source>
        <strain evidence="3 4">CL_MEX2019</strain>
        <tissue evidence="3">Muscle</tissue>
    </source>
</reference>
<accession>A0ABU7DF60</accession>
<dbReference type="PROSITE" id="PS50998">
    <property type="entry name" value="GLA_2"/>
    <property type="match status" value="1"/>
</dbReference>
<proteinExistence type="predicted"/>
<dbReference type="InterPro" id="IPR035972">
    <property type="entry name" value="GLA-like_dom_SF"/>
</dbReference>
<organism evidence="3 4">
    <name type="scientific">Characodon lateralis</name>
    <dbReference type="NCBI Taxonomy" id="208331"/>
    <lineage>
        <taxon>Eukaryota</taxon>
        <taxon>Metazoa</taxon>
        <taxon>Chordata</taxon>
        <taxon>Craniata</taxon>
        <taxon>Vertebrata</taxon>
        <taxon>Euteleostomi</taxon>
        <taxon>Actinopterygii</taxon>
        <taxon>Neopterygii</taxon>
        <taxon>Teleostei</taxon>
        <taxon>Neoteleostei</taxon>
        <taxon>Acanthomorphata</taxon>
        <taxon>Ovalentaria</taxon>
        <taxon>Atherinomorphae</taxon>
        <taxon>Cyprinodontiformes</taxon>
        <taxon>Goodeidae</taxon>
        <taxon>Characodon</taxon>
    </lineage>
</organism>
<dbReference type="SMART" id="SM00069">
    <property type="entry name" value="GLA"/>
    <property type="match status" value="1"/>
</dbReference>
<dbReference type="EMBL" id="JAHUTJ010025200">
    <property type="protein sequence ID" value="MED6273762.1"/>
    <property type="molecule type" value="Genomic_DNA"/>
</dbReference>
<feature type="domain" description="Gla" evidence="2">
    <location>
        <begin position="76"/>
        <end position="113"/>
    </location>
</feature>
<evidence type="ECO:0000256" key="1">
    <source>
        <dbReference type="ARBA" id="ARBA00023157"/>
    </source>
</evidence>
<gene>
    <name evidence="3" type="ORF">CHARACLAT_009817</name>
</gene>
<comment type="caution">
    <text evidence="3">The sequence shown here is derived from an EMBL/GenBank/DDBJ whole genome shotgun (WGS) entry which is preliminary data.</text>
</comment>
<dbReference type="PRINTS" id="PR00001">
    <property type="entry name" value="GLABLOOD"/>
</dbReference>
<dbReference type="Pfam" id="PF00594">
    <property type="entry name" value="Gla"/>
    <property type="match status" value="1"/>
</dbReference>
<dbReference type="PANTHER" id="PTHR24278">
    <property type="entry name" value="COAGULATION FACTOR"/>
    <property type="match status" value="1"/>
</dbReference>
<dbReference type="Proteomes" id="UP001352852">
    <property type="component" value="Unassembled WGS sequence"/>
</dbReference>
<keyword evidence="4" id="KW-1185">Reference proteome</keyword>
<feature type="non-terminal residue" evidence="3">
    <location>
        <position position="113"/>
    </location>
</feature>
<evidence type="ECO:0000313" key="4">
    <source>
        <dbReference type="Proteomes" id="UP001352852"/>
    </source>
</evidence>
<dbReference type="Gene3D" id="4.10.740.10">
    <property type="entry name" value="Coagulation Factor IX"/>
    <property type="match status" value="1"/>
</dbReference>
<evidence type="ECO:0000313" key="3">
    <source>
        <dbReference type="EMBL" id="MED6273762.1"/>
    </source>
</evidence>
<dbReference type="InterPro" id="IPR017857">
    <property type="entry name" value="Coagulation_fac-like_Gla_dom"/>
</dbReference>